<evidence type="ECO:0000313" key="4">
    <source>
        <dbReference type="Proteomes" id="UP000822688"/>
    </source>
</evidence>
<feature type="region of interest" description="Disordered" evidence="1">
    <location>
        <begin position="1"/>
        <end position="23"/>
    </location>
</feature>
<accession>A0A8T0ICF0</accession>
<gene>
    <name evidence="2" type="ORF">KC19_4G249600</name>
    <name evidence="3" type="ORF">KC19_4G249900</name>
</gene>
<dbReference type="EMBL" id="CM026424">
    <property type="protein sequence ID" value="KAG0581412.1"/>
    <property type="molecule type" value="Genomic_DNA"/>
</dbReference>
<name>A0A8T0ICF0_CERPU</name>
<keyword evidence="4" id="KW-1185">Reference proteome</keyword>
<evidence type="ECO:0000313" key="2">
    <source>
        <dbReference type="EMBL" id="KAG0581412.1"/>
    </source>
</evidence>
<dbReference type="EMBL" id="CM026424">
    <property type="protein sequence ID" value="KAG0581420.1"/>
    <property type="molecule type" value="Genomic_DNA"/>
</dbReference>
<feature type="non-terminal residue" evidence="3">
    <location>
        <position position="1"/>
    </location>
</feature>
<organism evidence="3 4">
    <name type="scientific">Ceratodon purpureus</name>
    <name type="common">Fire moss</name>
    <name type="synonym">Dicranum purpureum</name>
    <dbReference type="NCBI Taxonomy" id="3225"/>
    <lineage>
        <taxon>Eukaryota</taxon>
        <taxon>Viridiplantae</taxon>
        <taxon>Streptophyta</taxon>
        <taxon>Embryophyta</taxon>
        <taxon>Bryophyta</taxon>
        <taxon>Bryophytina</taxon>
        <taxon>Bryopsida</taxon>
        <taxon>Dicranidae</taxon>
        <taxon>Pseudoditrichales</taxon>
        <taxon>Ditrichaceae</taxon>
        <taxon>Ceratodon</taxon>
    </lineage>
</organism>
<evidence type="ECO:0000256" key="1">
    <source>
        <dbReference type="SAM" id="MobiDB-lite"/>
    </source>
</evidence>
<sequence length="94" mass="10036">TLIPAGESGGDDTNDEGVHDSREHGALKVADRLAVDPVATMCIDHDGRQLWLSRRKEAWRRPGANLWAGRYADAAGAVVKGSSSAGVLFCHPEL</sequence>
<comment type="caution">
    <text evidence="3">The sequence shown here is derived from an EMBL/GenBank/DDBJ whole genome shotgun (WGS) entry which is preliminary data.</text>
</comment>
<protein>
    <submittedName>
        <fullName evidence="3">Uncharacterized protein</fullName>
    </submittedName>
</protein>
<reference evidence="3" key="1">
    <citation type="submission" date="2020-06" db="EMBL/GenBank/DDBJ databases">
        <title>WGS assembly of Ceratodon purpureus strain R40.</title>
        <authorList>
            <person name="Carey S.B."/>
            <person name="Jenkins J."/>
            <person name="Shu S."/>
            <person name="Lovell J.T."/>
            <person name="Sreedasyam A."/>
            <person name="Maumus F."/>
            <person name="Tiley G.P."/>
            <person name="Fernandez-Pozo N."/>
            <person name="Barry K."/>
            <person name="Chen C."/>
            <person name="Wang M."/>
            <person name="Lipzen A."/>
            <person name="Daum C."/>
            <person name="Saski C.A."/>
            <person name="Payton A.C."/>
            <person name="Mcbreen J.C."/>
            <person name="Conrad R.E."/>
            <person name="Kollar L.M."/>
            <person name="Olsson S."/>
            <person name="Huttunen S."/>
            <person name="Landis J.B."/>
            <person name="Wickett N.J."/>
            <person name="Johnson M.G."/>
            <person name="Rensing S.A."/>
            <person name="Grimwood J."/>
            <person name="Schmutz J."/>
            <person name="Mcdaniel S.F."/>
        </authorList>
    </citation>
    <scope>NUCLEOTIDE SEQUENCE</scope>
    <source>
        <strain evidence="3">R40</strain>
    </source>
</reference>
<dbReference type="Proteomes" id="UP000822688">
    <property type="component" value="Chromosome 4"/>
</dbReference>
<proteinExistence type="predicted"/>
<evidence type="ECO:0000313" key="3">
    <source>
        <dbReference type="EMBL" id="KAG0581420.1"/>
    </source>
</evidence>
<dbReference type="AlphaFoldDB" id="A0A8T0ICF0"/>